<protein>
    <submittedName>
        <fullName evidence="5 6">Jerky protein homolog-like</fullName>
    </submittedName>
</protein>
<evidence type="ECO:0000313" key="5">
    <source>
        <dbReference type="RefSeq" id="XP_033356658.1"/>
    </source>
</evidence>
<dbReference type="KEGG" id="bvk:117237118"/>
<dbReference type="Proteomes" id="UP000504631">
    <property type="component" value="Unplaced"/>
</dbReference>
<sequence>MTSKRKSIHLTIAEKYDILEMRKRCESRQSAMEKYGISHTTLKRIYAQSERIKKQFESSKELSRDTKRLIRRTVDVDRVIHQWYLRCKERNVQITEADLQGRALEINMKLHGYPSFSAGRPWFLGFKERFNITNADIREAVPFDTESAAAEAFAVDFNRLLHERQIALTNVYNVVYTTIMWKIVPERTCIMDHAKSTENLEMCEDYVTAVFCANATGCRKLPVLLIGTEPDVHALYNYDTEAFSTIYKSKENACMDSTIFKDWYENLFLELVKARQRENAPTEQHLLLLDNAMSLHNLDDLHDLDRSVTVMSLPVNVSPLRQPMNCGIISCFKRKYRIELLKTSMPITVGGTEEEMIDVHKEISMWDCCRIVHDAWLSVEDAILTNSWDRLLTVRNVQSIEVTEKWESDINDVLGMLIDLPGCKECEEIDVFNWFSIENQYNIVQKKCVEEVLQEFKDNPVNITIIDDEAGPSRAKLSKRS</sequence>
<accession>A0A6J3KXX9</accession>
<evidence type="ECO:0000313" key="6">
    <source>
        <dbReference type="RefSeq" id="XP_033356659.1"/>
    </source>
</evidence>
<dbReference type="PANTHER" id="PTHR19303">
    <property type="entry name" value="TRANSPOSON"/>
    <property type="match status" value="1"/>
</dbReference>
<dbReference type="RefSeq" id="XP_033356659.1">
    <property type="nucleotide sequence ID" value="XM_033500768.1"/>
</dbReference>
<evidence type="ECO:0000313" key="4">
    <source>
        <dbReference type="Proteomes" id="UP000504631"/>
    </source>
</evidence>
<dbReference type="GeneID" id="117237119"/>
<dbReference type="Pfam" id="PF03184">
    <property type="entry name" value="DDE_1"/>
    <property type="match status" value="1"/>
</dbReference>
<dbReference type="InterPro" id="IPR009057">
    <property type="entry name" value="Homeodomain-like_sf"/>
</dbReference>
<dbReference type="RefSeq" id="XP_033356658.1">
    <property type="nucleotide sequence ID" value="XM_033500767.1"/>
</dbReference>
<dbReference type="GO" id="GO:0003677">
    <property type="term" value="F:DNA binding"/>
    <property type="evidence" value="ECO:0007669"/>
    <property type="project" value="UniProtKB-KW"/>
</dbReference>
<dbReference type="SUPFAM" id="SSF46689">
    <property type="entry name" value="Homeodomain-like"/>
    <property type="match status" value="1"/>
</dbReference>
<dbReference type="Pfam" id="PF03221">
    <property type="entry name" value="HTH_Tnp_Tc5"/>
    <property type="match status" value="1"/>
</dbReference>
<evidence type="ECO:0000259" key="3">
    <source>
        <dbReference type="PROSITE" id="PS51253"/>
    </source>
</evidence>
<dbReference type="GO" id="GO:0005634">
    <property type="term" value="C:nucleus"/>
    <property type="evidence" value="ECO:0007669"/>
    <property type="project" value="UniProtKB-SubCell"/>
</dbReference>
<feature type="domain" description="HTH CENPB-type" evidence="3">
    <location>
        <begin position="64"/>
        <end position="136"/>
    </location>
</feature>
<dbReference type="InterPro" id="IPR006600">
    <property type="entry name" value="HTH_CenpB_DNA-bd_dom"/>
</dbReference>
<organism evidence="4 6">
    <name type="scientific">Bombus vosnesenskii</name>
    <dbReference type="NCBI Taxonomy" id="207650"/>
    <lineage>
        <taxon>Eukaryota</taxon>
        <taxon>Metazoa</taxon>
        <taxon>Ecdysozoa</taxon>
        <taxon>Arthropoda</taxon>
        <taxon>Hexapoda</taxon>
        <taxon>Insecta</taxon>
        <taxon>Pterygota</taxon>
        <taxon>Neoptera</taxon>
        <taxon>Endopterygota</taxon>
        <taxon>Hymenoptera</taxon>
        <taxon>Apocrita</taxon>
        <taxon>Aculeata</taxon>
        <taxon>Apoidea</taxon>
        <taxon>Anthophila</taxon>
        <taxon>Apidae</taxon>
        <taxon>Bombus</taxon>
        <taxon>Pyrobombus</taxon>
    </lineage>
</organism>
<proteinExistence type="predicted"/>
<comment type="subcellular location">
    <subcellularLocation>
        <location evidence="1">Nucleus</location>
    </subcellularLocation>
</comment>
<dbReference type="InterPro" id="IPR004875">
    <property type="entry name" value="DDE_SF_endonuclease_dom"/>
</dbReference>
<evidence type="ECO:0000256" key="1">
    <source>
        <dbReference type="ARBA" id="ARBA00004123"/>
    </source>
</evidence>
<dbReference type="AlphaFoldDB" id="A0A6J3KXX9"/>
<reference evidence="5 6" key="1">
    <citation type="submission" date="2025-04" db="UniProtKB">
        <authorList>
            <consortium name="RefSeq"/>
        </authorList>
    </citation>
    <scope>IDENTIFICATION</scope>
    <source>
        <tissue evidence="5 6">Muscle</tissue>
    </source>
</reference>
<evidence type="ECO:0000256" key="2">
    <source>
        <dbReference type="ARBA" id="ARBA00023125"/>
    </source>
</evidence>
<dbReference type="Gene3D" id="1.10.10.60">
    <property type="entry name" value="Homeodomain-like"/>
    <property type="match status" value="1"/>
</dbReference>
<name>A0A6J3KXX9_9HYME</name>
<gene>
    <name evidence="6" type="primary">LOC117237119</name>
    <name evidence="5" type="synonym">LOC117237118</name>
</gene>
<keyword evidence="2" id="KW-0238">DNA-binding</keyword>
<dbReference type="InterPro" id="IPR050863">
    <property type="entry name" value="CenT-Element_Derived"/>
</dbReference>
<keyword evidence="4" id="KW-1185">Reference proteome</keyword>
<dbReference type="SMART" id="SM00674">
    <property type="entry name" value="CENPB"/>
    <property type="match status" value="1"/>
</dbReference>
<dbReference type="PROSITE" id="PS51253">
    <property type="entry name" value="HTH_CENPB"/>
    <property type="match status" value="1"/>
</dbReference>
<dbReference type="PANTHER" id="PTHR19303:SF73">
    <property type="entry name" value="PROTEIN PDC2"/>
    <property type="match status" value="1"/>
</dbReference>
<dbReference type="KEGG" id="bvk:117237119"/>